<dbReference type="STRING" id="425514.SAMN05443550_101400"/>
<accession>A0A1H3WUI1</accession>
<reference evidence="1 2" key="1">
    <citation type="submission" date="2016-10" db="EMBL/GenBank/DDBJ databases">
        <authorList>
            <person name="de Groot N.N."/>
        </authorList>
    </citation>
    <scope>NUCLEOTIDE SEQUENCE [LARGE SCALE GENOMIC DNA]</scope>
    <source>
        <strain evidence="1 2">DSM 19033</strain>
    </source>
</reference>
<dbReference type="RefSeq" id="WP_090554600.1">
    <property type="nucleotide sequence ID" value="NZ_FNRA01000001.1"/>
</dbReference>
<keyword evidence="2" id="KW-1185">Reference proteome</keyword>
<gene>
    <name evidence="1" type="ORF">SAMN05443550_101400</name>
</gene>
<protein>
    <submittedName>
        <fullName evidence="1">Uncharacterized protein</fullName>
    </submittedName>
</protein>
<proteinExistence type="predicted"/>
<name>A0A1H3WUI1_9SPHI</name>
<evidence type="ECO:0000313" key="1">
    <source>
        <dbReference type="EMBL" id="SDZ90837.1"/>
    </source>
</evidence>
<dbReference type="EMBL" id="FNRA01000001">
    <property type="protein sequence ID" value="SDZ90837.1"/>
    <property type="molecule type" value="Genomic_DNA"/>
</dbReference>
<organism evidence="1 2">
    <name type="scientific">Pedobacter hartonius</name>
    <dbReference type="NCBI Taxonomy" id="425514"/>
    <lineage>
        <taxon>Bacteria</taxon>
        <taxon>Pseudomonadati</taxon>
        <taxon>Bacteroidota</taxon>
        <taxon>Sphingobacteriia</taxon>
        <taxon>Sphingobacteriales</taxon>
        <taxon>Sphingobacteriaceae</taxon>
        <taxon>Pedobacter</taxon>
    </lineage>
</organism>
<sequence>MRSINIRVNHEIYKVEQLVSTINIYKIIHSKGFYEITRNRFSGKWKLLVQTDHSAELPLTSIGKAIEENLGVLN</sequence>
<dbReference type="OrthoDB" id="770749at2"/>
<dbReference type="Proteomes" id="UP000198850">
    <property type="component" value="Unassembled WGS sequence"/>
</dbReference>
<evidence type="ECO:0000313" key="2">
    <source>
        <dbReference type="Proteomes" id="UP000198850"/>
    </source>
</evidence>
<dbReference type="AlphaFoldDB" id="A0A1H3WUI1"/>